<dbReference type="InterPro" id="IPR012340">
    <property type="entry name" value="NA-bd_OB-fold"/>
</dbReference>
<protein>
    <submittedName>
        <fullName evidence="2">NfeD family protein</fullName>
    </submittedName>
</protein>
<dbReference type="PANTHER" id="PTHR33507">
    <property type="entry name" value="INNER MEMBRANE PROTEIN YBBJ"/>
    <property type="match status" value="1"/>
</dbReference>
<dbReference type="RefSeq" id="WP_268074657.1">
    <property type="nucleotide sequence ID" value="NZ_CP109965.1"/>
</dbReference>
<dbReference type="Proteomes" id="UP001163726">
    <property type="component" value="Chromosome"/>
</dbReference>
<evidence type="ECO:0000313" key="3">
    <source>
        <dbReference type="Proteomes" id="UP001163726"/>
    </source>
</evidence>
<proteinExistence type="predicted"/>
<feature type="transmembrane region" description="Helical" evidence="1">
    <location>
        <begin position="12"/>
        <end position="38"/>
    </location>
</feature>
<dbReference type="PANTHER" id="PTHR33507:SF3">
    <property type="entry name" value="INNER MEMBRANE PROTEIN YBBJ"/>
    <property type="match status" value="1"/>
</dbReference>
<keyword evidence="1" id="KW-0472">Membrane</keyword>
<name>A0ABY7ALC7_9ALTE</name>
<reference evidence="2" key="1">
    <citation type="submission" date="2022-10" db="EMBL/GenBank/DDBJ databases">
        <title>Catenovulum adriacola sp. nov. isolated in the Harbour of Susak.</title>
        <authorList>
            <person name="Schoch T."/>
            <person name="Reich S.J."/>
            <person name="Stoeferle S."/>
            <person name="Flaiz M."/>
            <person name="Kazda M."/>
            <person name="Riedel C.U."/>
            <person name="Duerre P."/>
        </authorList>
    </citation>
    <scope>NUCLEOTIDE SEQUENCE</scope>
    <source>
        <strain evidence="2">TS8</strain>
    </source>
</reference>
<dbReference type="Gene3D" id="2.40.50.140">
    <property type="entry name" value="Nucleic acid-binding proteins"/>
    <property type="match status" value="1"/>
</dbReference>
<feature type="transmembrane region" description="Helical" evidence="1">
    <location>
        <begin position="58"/>
        <end position="77"/>
    </location>
</feature>
<sequence>MTDLINQHFAEFLIALGIILLAVEVAILGFATFILFFIGLSLVITGIGIWVGLLTESWSTVLLANAVLTTFLAITLWKPLKKLQNQTDNKVANNDFVGLRFITEQVVSREGLSQHKYSGINWTLKSDAEIAPGTEVEVVKAEVGTFWVQAVSQ</sequence>
<keyword evidence="1" id="KW-1133">Transmembrane helix</keyword>
<gene>
    <name evidence="2" type="ORF">OLW01_00625</name>
</gene>
<dbReference type="EMBL" id="CP109965">
    <property type="protein sequence ID" value="WAJ70355.1"/>
    <property type="molecule type" value="Genomic_DNA"/>
</dbReference>
<evidence type="ECO:0000313" key="2">
    <source>
        <dbReference type="EMBL" id="WAJ70355.1"/>
    </source>
</evidence>
<keyword evidence="3" id="KW-1185">Reference proteome</keyword>
<accession>A0ABY7ALC7</accession>
<evidence type="ECO:0000256" key="1">
    <source>
        <dbReference type="SAM" id="Phobius"/>
    </source>
</evidence>
<dbReference type="InterPro" id="IPR052165">
    <property type="entry name" value="Membrane_assoc_protease"/>
</dbReference>
<keyword evidence="1" id="KW-0812">Transmembrane</keyword>
<organism evidence="2 3">
    <name type="scientific">Catenovulum adriaticum</name>
    <dbReference type="NCBI Taxonomy" id="2984846"/>
    <lineage>
        <taxon>Bacteria</taxon>
        <taxon>Pseudomonadati</taxon>
        <taxon>Pseudomonadota</taxon>
        <taxon>Gammaproteobacteria</taxon>
        <taxon>Alteromonadales</taxon>
        <taxon>Alteromonadaceae</taxon>
        <taxon>Catenovulum</taxon>
    </lineage>
</organism>